<keyword evidence="1" id="KW-0472">Membrane</keyword>
<gene>
    <name evidence="2" type="ORF">Vlu01_44060</name>
</gene>
<evidence type="ECO:0000313" key="3">
    <source>
        <dbReference type="Proteomes" id="UP000643165"/>
    </source>
</evidence>
<dbReference type="InterPro" id="IPR052528">
    <property type="entry name" value="Sugar_transport-like"/>
</dbReference>
<dbReference type="SUPFAM" id="SSF103473">
    <property type="entry name" value="MFS general substrate transporter"/>
    <property type="match status" value="1"/>
</dbReference>
<feature type="transmembrane region" description="Helical" evidence="1">
    <location>
        <begin position="106"/>
        <end position="124"/>
    </location>
</feature>
<evidence type="ECO:0000313" key="2">
    <source>
        <dbReference type="EMBL" id="GIJ23782.1"/>
    </source>
</evidence>
<dbReference type="PANTHER" id="PTHR23526">
    <property type="entry name" value="INTEGRAL MEMBRANE TRANSPORT PROTEIN-RELATED"/>
    <property type="match status" value="1"/>
</dbReference>
<feature type="transmembrane region" description="Helical" evidence="1">
    <location>
        <begin position="284"/>
        <end position="305"/>
    </location>
</feature>
<evidence type="ECO:0008006" key="4">
    <source>
        <dbReference type="Google" id="ProtNLM"/>
    </source>
</evidence>
<feature type="transmembrane region" description="Helical" evidence="1">
    <location>
        <begin position="317"/>
        <end position="335"/>
    </location>
</feature>
<feature type="transmembrane region" description="Helical" evidence="1">
    <location>
        <begin position="177"/>
        <end position="197"/>
    </location>
</feature>
<organism evidence="2 3">
    <name type="scientific">Micromonospora lutea</name>
    <dbReference type="NCBI Taxonomy" id="419825"/>
    <lineage>
        <taxon>Bacteria</taxon>
        <taxon>Bacillati</taxon>
        <taxon>Actinomycetota</taxon>
        <taxon>Actinomycetes</taxon>
        <taxon>Micromonosporales</taxon>
        <taxon>Micromonosporaceae</taxon>
        <taxon>Micromonospora</taxon>
    </lineage>
</organism>
<dbReference type="InterPro" id="IPR036259">
    <property type="entry name" value="MFS_trans_sf"/>
</dbReference>
<reference evidence="2 3" key="1">
    <citation type="submission" date="2021-01" db="EMBL/GenBank/DDBJ databases">
        <title>Whole genome shotgun sequence of Verrucosispora lutea NBRC 106530.</title>
        <authorList>
            <person name="Komaki H."/>
            <person name="Tamura T."/>
        </authorList>
    </citation>
    <scope>NUCLEOTIDE SEQUENCE [LARGE SCALE GENOMIC DNA]</scope>
    <source>
        <strain evidence="2 3">NBRC 106530</strain>
    </source>
</reference>
<keyword evidence="1" id="KW-1133">Transmembrane helix</keyword>
<feature type="transmembrane region" description="Helical" evidence="1">
    <location>
        <begin position="257"/>
        <end position="278"/>
    </location>
</feature>
<keyword evidence="1" id="KW-0812">Transmembrane</keyword>
<sequence length="454" mass="47420">MVDAKLPAVGARAELTGGTAAPATVAPSSEPRVERLAIVANMVIVPLCFATGRLSADLVQLYGVQTLGLTPAQVGTALGLLVLSVPAQLLAVRLPRRLGFRRTMRFGYAGVLLLLVALAAVPELDRWGTAAVFAAFVAVLLAIEVAISVSWGVAWHPWMRTLVSPDRRPRFVARMQFATQILNVVLLLGFGLLAGAVVDRTEYRILLGVLAVLLVVSITTLGRMPHTPAPAGTHPQALGELRAAAVGLVADGPLRRLSVIFLLDTVLVTPLLAIYAVLHLGIPAGTVAVILGVRGLAAPISLLGWSRVAHRLGAYRLIVYTMAGTVLTRLLWVFVPTTEGAASGASIACFAVIVVGSAVCAAGYGNANLTTWYDAVPDRHSRAMFTLRDVIASSKLQLYSAAGGGVLVATATLGAAAYGPIHIDAYKLLMLAGVPVAVAIAMLSRRAQAEGPSR</sequence>
<accession>A0ABQ4J0T9</accession>
<protein>
    <recommendedName>
        <fullName evidence="4">MFS transporter</fullName>
    </recommendedName>
</protein>
<dbReference type="Pfam" id="PF07690">
    <property type="entry name" value="MFS_1"/>
    <property type="match status" value="1"/>
</dbReference>
<evidence type="ECO:0000256" key="1">
    <source>
        <dbReference type="SAM" id="Phobius"/>
    </source>
</evidence>
<dbReference type="RefSeq" id="WP_204002687.1">
    <property type="nucleotide sequence ID" value="NZ_BOPB01000028.1"/>
</dbReference>
<proteinExistence type="predicted"/>
<feature type="transmembrane region" description="Helical" evidence="1">
    <location>
        <begin position="341"/>
        <end position="364"/>
    </location>
</feature>
<feature type="transmembrane region" description="Helical" evidence="1">
    <location>
        <begin position="203"/>
        <end position="221"/>
    </location>
</feature>
<name>A0ABQ4J0T9_9ACTN</name>
<dbReference type="PANTHER" id="PTHR23526:SF2">
    <property type="entry name" value="MAJOR FACILITATOR SUPERFAMILY (MFS) PROFILE DOMAIN-CONTAINING PROTEIN"/>
    <property type="match status" value="1"/>
</dbReference>
<dbReference type="Gene3D" id="1.20.1250.20">
    <property type="entry name" value="MFS general substrate transporter like domains"/>
    <property type="match status" value="2"/>
</dbReference>
<dbReference type="InterPro" id="IPR011701">
    <property type="entry name" value="MFS"/>
</dbReference>
<feature type="transmembrane region" description="Helical" evidence="1">
    <location>
        <begin position="130"/>
        <end position="156"/>
    </location>
</feature>
<feature type="transmembrane region" description="Helical" evidence="1">
    <location>
        <begin position="425"/>
        <end position="444"/>
    </location>
</feature>
<dbReference type="EMBL" id="BOPB01000028">
    <property type="protein sequence ID" value="GIJ23782.1"/>
    <property type="molecule type" value="Genomic_DNA"/>
</dbReference>
<comment type="caution">
    <text evidence="2">The sequence shown here is derived from an EMBL/GenBank/DDBJ whole genome shotgun (WGS) entry which is preliminary data.</text>
</comment>
<feature type="transmembrane region" description="Helical" evidence="1">
    <location>
        <begin position="398"/>
        <end position="419"/>
    </location>
</feature>
<feature type="transmembrane region" description="Helical" evidence="1">
    <location>
        <begin position="74"/>
        <end position="94"/>
    </location>
</feature>
<dbReference type="Proteomes" id="UP000643165">
    <property type="component" value="Unassembled WGS sequence"/>
</dbReference>
<keyword evidence="3" id="KW-1185">Reference proteome</keyword>